<feature type="transmembrane region" description="Helical" evidence="1">
    <location>
        <begin position="101"/>
        <end position="121"/>
    </location>
</feature>
<dbReference type="InterPro" id="IPR036259">
    <property type="entry name" value="MFS_trans_sf"/>
</dbReference>
<dbReference type="Proteomes" id="UP000078476">
    <property type="component" value="Unassembled WGS sequence"/>
</dbReference>
<accession>A0A177MX86</accession>
<feature type="transmembrane region" description="Helical" evidence="1">
    <location>
        <begin position="38"/>
        <end position="59"/>
    </location>
</feature>
<gene>
    <name evidence="2" type="ORF">A1359_16905</name>
</gene>
<keyword evidence="1" id="KW-0812">Transmembrane</keyword>
<keyword evidence="1" id="KW-0472">Membrane</keyword>
<feature type="transmembrane region" description="Helical" evidence="1">
    <location>
        <begin position="71"/>
        <end position="89"/>
    </location>
</feature>
<organism evidence="2 3">
    <name type="scientific">Methylomonas lenta</name>
    <dbReference type="NCBI Taxonomy" id="980561"/>
    <lineage>
        <taxon>Bacteria</taxon>
        <taxon>Pseudomonadati</taxon>
        <taxon>Pseudomonadota</taxon>
        <taxon>Gammaproteobacteria</taxon>
        <taxon>Methylococcales</taxon>
        <taxon>Methylococcaceae</taxon>
        <taxon>Methylomonas</taxon>
    </lineage>
</organism>
<sequence>MVAIVQPSRFIVIGLVATVAPAGPVLGGYLSEPFSWKALFLLNLLPGFLVCLCTWLFVLEEGGRKEWFDSHEIIFFSVVATVSGIAMFYRELSIEHPIVDLWAFRIFNFAVGFVFSFILGIGM</sequence>
<dbReference type="SUPFAM" id="SSF103473">
    <property type="entry name" value="MFS general substrate transporter"/>
    <property type="match status" value="1"/>
</dbReference>
<comment type="caution">
    <text evidence="2">The sequence shown here is derived from an EMBL/GenBank/DDBJ whole genome shotgun (WGS) entry which is preliminary data.</text>
</comment>
<proteinExistence type="predicted"/>
<evidence type="ECO:0000313" key="2">
    <source>
        <dbReference type="EMBL" id="OAI10328.1"/>
    </source>
</evidence>
<evidence type="ECO:0000313" key="3">
    <source>
        <dbReference type="Proteomes" id="UP000078476"/>
    </source>
</evidence>
<dbReference type="EMBL" id="LUUI01000155">
    <property type="protein sequence ID" value="OAI10328.1"/>
    <property type="molecule type" value="Genomic_DNA"/>
</dbReference>
<dbReference type="STRING" id="980561.A1359_16905"/>
<dbReference type="AlphaFoldDB" id="A0A177MX86"/>
<keyword evidence="1" id="KW-1133">Transmembrane helix</keyword>
<name>A0A177MX86_9GAMM</name>
<reference evidence="2 3" key="1">
    <citation type="submission" date="2016-03" db="EMBL/GenBank/DDBJ databases">
        <authorList>
            <person name="Ploux O."/>
        </authorList>
    </citation>
    <scope>NUCLEOTIDE SEQUENCE [LARGE SCALE GENOMIC DNA]</scope>
    <source>
        <strain evidence="2 3">R-45370</strain>
    </source>
</reference>
<dbReference type="Gene3D" id="1.20.1720.10">
    <property type="entry name" value="Multidrug resistance protein D"/>
    <property type="match status" value="1"/>
</dbReference>
<evidence type="ECO:0000256" key="1">
    <source>
        <dbReference type="SAM" id="Phobius"/>
    </source>
</evidence>
<protein>
    <recommendedName>
        <fullName evidence="4">Major facilitator superfamily (MFS) profile domain-containing protein</fullName>
    </recommendedName>
</protein>
<evidence type="ECO:0008006" key="4">
    <source>
        <dbReference type="Google" id="ProtNLM"/>
    </source>
</evidence>
<keyword evidence="3" id="KW-1185">Reference proteome</keyword>